<evidence type="ECO:0000256" key="4">
    <source>
        <dbReference type="ARBA" id="ARBA00022692"/>
    </source>
</evidence>
<evidence type="ECO:0000256" key="5">
    <source>
        <dbReference type="ARBA" id="ARBA00022989"/>
    </source>
</evidence>
<accession>A0AAV1RJT1</accession>
<evidence type="ECO:0000256" key="3">
    <source>
        <dbReference type="ARBA" id="ARBA00022448"/>
    </source>
</evidence>
<feature type="transmembrane region" description="Helical" evidence="7">
    <location>
        <begin position="38"/>
        <end position="59"/>
    </location>
</feature>
<dbReference type="GO" id="GO:0035673">
    <property type="term" value="F:oligopeptide transmembrane transporter activity"/>
    <property type="evidence" value="ECO:0007669"/>
    <property type="project" value="InterPro"/>
</dbReference>
<dbReference type="GO" id="GO:0048316">
    <property type="term" value="P:seed development"/>
    <property type="evidence" value="ECO:0007669"/>
    <property type="project" value="TreeGrafter"/>
</dbReference>
<sequence length="322" mass="34972">MASVALLLNCPSFPEVHFRKKLLDEQKQDEFFLRETIPLWLGIVGYIVFSVISTIGMPIMFPQIKWYYVAAAYAVAPSLAFCNAYGAGLTDINMAHNYGKVALFVLAATSGRENGVVTALAGSGLVKSVISVACILIQDFKTAHLTFTSPRAMFLNQVIGTAIGCVMAPGSFFLFYKAFDVGNPYGDYKAPYALISRNMAILGVEGFSALPQHCLQFCCGFFAFAIAINLARHFFPQKIGQWMPLPLVMAVPFVIGASFTIDMCVGSLIVFVWHKRNTNKAKLLIPAVAAGLICGESLWTLPAAILALAKVKPPICMKFVAS</sequence>
<dbReference type="InterPro" id="IPR004813">
    <property type="entry name" value="OPT"/>
</dbReference>
<dbReference type="Pfam" id="PF03169">
    <property type="entry name" value="OPT"/>
    <property type="match status" value="1"/>
</dbReference>
<dbReference type="NCBIfam" id="TIGR00728">
    <property type="entry name" value="OPT_sfam"/>
    <property type="match status" value="1"/>
</dbReference>
<keyword evidence="3" id="KW-0813">Transport</keyword>
<evidence type="ECO:0000256" key="7">
    <source>
        <dbReference type="SAM" id="Phobius"/>
    </source>
</evidence>
<keyword evidence="9" id="KW-1185">Reference proteome</keyword>
<feature type="transmembrane region" description="Helical" evidence="7">
    <location>
        <begin position="214"/>
        <end position="235"/>
    </location>
</feature>
<dbReference type="EMBL" id="CAWUPB010000994">
    <property type="protein sequence ID" value="CAK7335837.1"/>
    <property type="molecule type" value="Genomic_DNA"/>
</dbReference>
<reference evidence="8 9" key="1">
    <citation type="submission" date="2024-01" db="EMBL/GenBank/DDBJ databases">
        <authorList>
            <person name="Waweru B."/>
        </authorList>
    </citation>
    <scope>NUCLEOTIDE SEQUENCE [LARGE SCALE GENOMIC DNA]</scope>
</reference>
<dbReference type="GO" id="GO:0010039">
    <property type="term" value="P:response to iron ion"/>
    <property type="evidence" value="ECO:0007669"/>
    <property type="project" value="TreeGrafter"/>
</dbReference>
<organism evidence="8 9">
    <name type="scientific">Dovyalis caffra</name>
    <dbReference type="NCBI Taxonomy" id="77055"/>
    <lineage>
        <taxon>Eukaryota</taxon>
        <taxon>Viridiplantae</taxon>
        <taxon>Streptophyta</taxon>
        <taxon>Embryophyta</taxon>
        <taxon>Tracheophyta</taxon>
        <taxon>Spermatophyta</taxon>
        <taxon>Magnoliopsida</taxon>
        <taxon>eudicotyledons</taxon>
        <taxon>Gunneridae</taxon>
        <taxon>Pentapetalae</taxon>
        <taxon>rosids</taxon>
        <taxon>fabids</taxon>
        <taxon>Malpighiales</taxon>
        <taxon>Salicaceae</taxon>
        <taxon>Flacourtieae</taxon>
        <taxon>Dovyalis</taxon>
    </lineage>
</organism>
<protein>
    <submittedName>
        <fullName evidence="8">Uncharacterized protein</fullName>
    </submittedName>
</protein>
<dbReference type="InterPro" id="IPR045035">
    <property type="entry name" value="YSL-like"/>
</dbReference>
<feature type="transmembrane region" description="Helical" evidence="7">
    <location>
        <begin position="66"/>
        <end position="86"/>
    </location>
</feature>
<keyword evidence="4 7" id="KW-0812">Transmembrane</keyword>
<evidence type="ECO:0000313" key="8">
    <source>
        <dbReference type="EMBL" id="CAK7335837.1"/>
    </source>
</evidence>
<dbReference type="AlphaFoldDB" id="A0AAV1RJT1"/>
<feature type="transmembrane region" description="Helical" evidence="7">
    <location>
        <begin position="285"/>
        <end position="309"/>
    </location>
</feature>
<keyword evidence="6 7" id="KW-0472">Membrane</keyword>
<dbReference type="Proteomes" id="UP001314170">
    <property type="component" value="Unassembled WGS sequence"/>
</dbReference>
<evidence type="ECO:0000256" key="2">
    <source>
        <dbReference type="ARBA" id="ARBA00010276"/>
    </source>
</evidence>
<comment type="caution">
    <text evidence="8">The sequence shown here is derived from an EMBL/GenBank/DDBJ whole genome shotgun (WGS) entry which is preliminary data.</text>
</comment>
<dbReference type="GO" id="GO:0005886">
    <property type="term" value="C:plasma membrane"/>
    <property type="evidence" value="ECO:0007669"/>
    <property type="project" value="TreeGrafter"/>
</dbReference>
<dbReference type="PANTHER" id="PTHR31645">
    <property type="entry name" value="OLIGOPEPTIDE TRANSPORTER YGL114W-RELATED"/>
    <property type="match status" value="1"/>
</dbReference>
<name>A0AAV1RJT1_9ROSI</name>
<feature type="transmembrane region" description="Helical" evidence="7">
    <location>
        <begin position="158"/>
        <end position="179"/>
    </location>
</feature>
<keyword evidence="5 7" id="KW-1133">Transmembrane helix</keyword>
<comment type="similarity">
    <text evidence="2">Belongs to the YSL (TC 2.A.67.2) family.</text>
</comment>
<dbReference type="PANTHER" id="PTHR31645:SF11">
    <property type="entry name" value="METAL-NICOTIANAMINE TRANSPORTER YSL1"/>
    <property type="match status" value="1"/>
</dbReference>
<dbReference type="GO" id="GO:0051980">
    <property type="term" value="F:iron-nicotianamine transmembrane transporter activity"/>
    <property type="evidence" value="ECO:0007669"/>
    <property type="project" value="TreeGrafter"/>
</dbReference>
<proteinExistence type="inferred from homology"/>
<feature type="transmembrane region" description="Helical" evidence="7">
    <location>
        <begin position="247"/>
        <end position="273"/>
    </location>
</feature>
<gene>
    <name evidence="8" type="ORF">DCAF_LOCUS10840</name>
</gene>
<evidence type="ECO:0000256" key="1">
    <source>
        <dbReference type="ARBA" id="ARBA00004141"/>
    </source>
</evidence>
<evidence type="ECO:0000313" key="9">
    <source>
        <dbReference type="Proteomes" id="UP001314170"/>
    </source>
</evidence>
<comment type="subcellular location">
    <subcellularLocation>
        <location evidence="1">Membrane</location>
        <topology evidence="1">Multi-pass membrane protein</topology>
    </subcellularLocation>
</comment>
<feature type="transmembrane region" description="Helical" evidence="7">
    <location>
        <begin position="116"/>
        <end position="137"/>
    </location>
</feature>
<evidence type="ECO:0000256" key="6">
    <source>
        <dbReference type="ARBA" id="ARBA00023136"/>
    </source>
</evidence>